<dbReference type="SMART" id="SM00091">
    <property type="entry name" value="PAS"/>
    <property type="match status" value="1"/>
</dbReference>
<dbReference type="InterPro" id="IPR052155">
    <property type="entry name" value="Biofilm_reg_signaling"/>
</dbReference>
<dbReference type="PROSITE" id="PS50887">
    <property type="entry name" value="GGDEF"/>
    <property type="match status" value="1"/>
</dbReference>
<dbReference type="SMART" id="SM00267">
    <property type="entry name" value="GGDEF"/>
    <property type="match status" value="1"/>
</dbReference>
<sequence length="832" mass="93793">MVDSMSKLLPLLLISPNFHTKRLLMQKISNLQLFDIDVVPDSETAIEHLKQTKYQFIISEISIGKVDGWSLSSLIRSDIYQCDKQIPIVLITDTHCERIAEATAKSFGINAVVTTEEIARLNEILADAFSSQIPVNTRLTTLSVISDPALSDQLNNLFSSKFVTVEAESAKQGLAIIRQQNVDLVVIDSDLENDATLALLNTIRQEKPELSVVVIVPKNDTSRAEFYMIHGASDFIYNPINVSRIINVCERAAQRNDFIISNKQFAEKVTLLELSKQKFQNLSDAHTKLLENLSSVVLELDTTGRIKFVNKAWEALTGYSIEDSLNLPLVEFIEFDELGSQRFNHQLNGILMQSVTSTTAELKIKTVKNNSVWVEIRLHQLYMDGFVQGITATLDNIDDRKQAEEKLQHLALHDTLTGLYNRYYFDNELSRLTLLASRGKETHSLLYIDLDHFKVINDTEGHQMGDLVLKEVAQILTLRLRQSDILCRVGGDEFIILLAETKLQNAINIGESICQQIAAAHFQFGNTTYKISASIGVSEIDGVSTPAEYLRQADIALYVAKKKGRNRTHSYETDDVDSTKQLDNMKWVQKLQQAVIDDQLVMHFQPVWDYKNDCVGYFEALVRLQINESITYPNEFIPALERAEDVSFLDHQVINKTIKLIKENPGLHKVAINLSGQAFSDERLLPLIKEKLSFYQVSGERIIFELTESASLTNVSGTRRMIEQLSLIGCQFSIDDFGTGFSTFSYLKELPAHSVKIDGSFVKDMISSDIDRTLVTAIANVAKVLKKHSVAEFVETKEIFNHLDDIGVTYAQGYYISKPLPLSDALKFKFTP</sequence>
<name>A0A6N8FCV4_9GAMM</name>
<dbReference type="InterPro" id="IPR000160">
    <property type="entry name" value="GGDEF_dom"/>
</dbReference>
<dbReference type="InterPro" id="IPR001633">
    <property type="entry name" value="EAL_dom"/>
</dbReference>
<keyword evidence="8" id="KW-1185">Reference proteome</keyword>
<reference evidence="7 8" key="1">
    <citation type="submission" date="2019-11" db="EMBL/GenBank/DDBJ databases">
        <title>P. haliotis isolates from Z. marina roots.</title>
        <authorList>
            <person name="Cohen M."/>
            <person name="Jospin G."/>
            <person name="Eisen J.A."/>
            <person name="Coil D.A."/>
        </authorList>
    </citation>
    <scope>NUCLEOTIDE SEQUENCE [LARGE SCALE GENOMIC DNA]</scope>
    <source>
        <strain evidence="7 8">UCD-MCMsp1aY</strain>
    </source>
</reference>
<dbReference type="CDD" id="cd01949">
    <property type="entry name" value="GGDEF"/>
    <property type="match status" value="1"/>
</dbReference>
<dbReference type="Gene3D" id="3.30.450.20">
    <property type="entry name" value="PAS domain"/>
    <property type="match status" value="1"/>
</dbReference>
<dbReference type="SUPFAM" id="SSF55785">
    <property type="entry name" value="PYP-like sensor domain (PAS domain)"/>
    <property type="match status" value="1"/>
</dbReference>
<dbReference type="CDD" id="cd00130">
    <property type="entry name" value="PAS"/>
    <property type="match status" value="1"/>
</dbReference>
<keyword evidence="2" id="KW-0597">Phosphoprotein</keyword>
<dbReference type="Gene3D" id="3.40.50.2300">
    <property type="match status" value="2"/>
</dbReference>
<dbReference type="PANTHER" id="PTHR44757">
    <property type="entry name" value="DIGUANYLATE CYCLASE DGCP"/>
    <property type="match status" value="1"/>
</dbReference>
<dbReference type="InterPro" id="IPR043128">
    <property type="entry name" value="Rev_trsase/Diguanyl_cyclase"/>
</dbReference>
<dbReference type="Pfam" id="PF00072">
    <property type="entry name" value="Response_reg"/>
    <property type="match status" value="1"/>
</dbReference>
<dbReference type="OrthoDB" id="9816034at2"/>
<dbReference type="PROSITE" id="PS50112">
    <property type="entry name" value="PAS"/>
    <property type="match status" value="1"/>
</dbReference>
<comment type="caution">
    <text evidence="7">The sequence shown here is derived from an EMBL/GenBank/DDBJ whole genome shotgun (WGS) entry which is preliminary data.</text>
</comment>
<comment type="caution">
    <text evidence="2">Lacks conserved residue(s) required for the propagation of feature annotation.</text>
</comment>
<feature type="modified residue" description="4-aspartylphosphate" evidence="2">
    <location>
        <position position="188"/>
    </location>
</feature>
<dbReference type="InterPro" id="IPR000014">
    <property type="entry name" value="PAS"/>
</dbReference>
<dbReference type="InterPro" id="IPR013767">
    <property type="entry name" value="PAS_fold"/>
</dbReference>
<evidence type="ECO:0000259" key="5">
    <source>
        <dbReference type="PROSITE" id="PS50883"/>
    </source>
</evidence>
<evidence type="ECO:0000256" key="1">
    <source>
        <dbReference type="ARBA" id="ARBA00001946"/>
    </source>
</evidence>
<dbReference type="NCBIfam" id="TIGR00229">
    <property type="entry name" value="sensory_box"/>
    <property type="match status" value="1"/>
</dbReference>
<dbReference type="Pfam" id="PF00990">
    <property type="entry name" value="GGDEF"/>
    <property type="match status" value="1"/>
</dbReference>
<dbReference type="GO" id="GO:0006355">
    <property type="term" value="P:regulation of DNA-templated transcription"/>
    <property type="evidence" value="ECO:0007669"/>
    <property type="project" value="InterPro"/>
</dbReference>
<feature type="domain" description="Response regulatory" evidence="3">
    <location>
        <begin position="140"/>
        <end position="253"/>
    </location>
</feature>
<evidence type="ECO:0000259" key="3">
    <source>
        <dbReference type="PROSITE" id="PS50110"/>
    </source>
</evidence>
<dbReference type="CDD" id="cd01948">
    <property type="entry name" value="EAL"/>
    <property type="match status" value="1"/>
</dbReference>
<feature type="domain" description="PAS" evidence="4">
    <location>
        <begin position="282"/>
        <end position="326"/>
    </location>
</feature>
<evidence type="ECO:0000313" key="7">
    <source>
        <dbReference type="EMBL" id="MUH72572.1"/>
    </source>
</evidence>
<dbReference type="EMBL" id="WOCD01000003">
    <property type="protein sequence ID" value="MUH72572.1"/>
    <property type="molecule type" value="Genomic_DNA"/>
</dbReference>
<dbReference type="FunFam" id="3.30.70.270:FF:000001">
    <property type="entry name" value="Diguanylate cyclase domain protein"/>
    <property type="match status" value="1"/>
</dbReference>
<dbReference type="SUPFAM" id="SSF141868">
    <property type="entry name" value="EAL domain-like"/>
    <property type="match status" value="1"/>
</dbReference>
<evidence type="ECO:0000259" key="6">
    <source>
        <dbReference type="PROSITE" id="PS50887"/>
    </source>
</evidence>
<proteinExistence type="predicted"/>
<evidence type="ECO:0000256" key="2">
    <source>
        <dbReference type="PROSITE-ProRule" id="PRU00169"/>
    </source>
</evidence>
<dbReference type="Pfam" id="PF00563">
    <property type="entry name" value="EAL"/>
    <property type="match status" value="1"/>
</dbReference>
<dbReference type="Gene3D" id="3.20.20.450">
    <property type="entry name" value="EAL domain"/>
    <property type="match status" value="1"/>
</dbReference>
<dbReference type="InterPro" id="IPR029787">
    <property type="entry name" value="Nucleotide_cyclase"/>
</dbReference>
<dbReference type="PROSITE" id="PS50883">
    <property type="entry name" value="EAL"/>
    <property type="match status" value="1"/>
</dbReference>
<dbReference type="SUPFAM" id="SSF55073">
    <property type="entry name" value="Nucleotide cyclase"/>
    <property type="match status" value="1"/>
</dbReference>
<dbReference type="GO" id="GO:0003824">
    <property type="term" value="F:catalytic activity"/>
    <property type="evidence" value="ECO:0007669"/>
    <property type="project" value="UniProtKB-ARBA"/>
</dbReference>
<gene>
    <name evidence="7" type="ORF">GNP35_08740</name>
</gene>
<dbReference type="Pfam" id="PF00989">
    <property type="entry name" value="PAS"/>
    <property type="match status" value="1"/>
</dbReference>
<dbReference type="Gene3D" id="3.30.70.270">
    <property type="match status" value="1"/>
</dbReference>
<accession>A0A6N8FCV4</accession>
<feature type="domain" description="EAL" evidence="5">
    <location>
        <begin position="584"/>
        <end position="832"/>
    </location>
</feature>
<evidence type="ECO:0000313" key="8">
    <source>
        <dbReference type="Proteomes" id="UP000439994"/>
    </source>
</evidence>
<comment type="cofactor">
    <cofactor evidence="1">
        <name>Mg(2+)</name>
        <dbReference type="ChEBI" id="CHEBI:18420"/>
    </cofactor>
</comment>
<protein>
    <submittedName>
        <fullName evidence="7">EAL domain-containing protein</fullName>
    </submittedName>
</protein>
<organism evidence="7 8">
    <name type="scientific">Psychrosphaera haliotis</name>
    <dbReference type="NCBI Taxonomy" id="555083"/>
    <lineage>
        <taxon>Bacteria</taxon>
        <taxon>Pseudomonadati</taxon>
        <taxon>Pseudomonadota</taxon>
        <taxon>Gammaproteobacteria</taxon>
        <taxon>Alteromonadales</taxon>
        <taxon>Pseudoalteromonadaceae</taxon>
        <taxon>Psychrosphaera</taxon>
    </lineage>
</organism>
<dbReference type="InterPro" id="IPR001789">
    <property type="entry name" value="Sig_transdc_resp-reg_receiver"/>
</dbReference>
<dbReference type="InterPro" id="IPR035919">
    <property type="entry name" value="EAL_sf"/>
</dbReference>
<dbReference type="NCBIfam" id="TIGR00254">
    <property type="entry name" value="GGDEF"/>
    <property type="match status" value="1"/>
</dbReference>
<evidence type="ECO:0000259" key="4">
    <source>
        <dbReference type="PROSITE" id="PS50112"/>
    </source>
</evidence>
<dbReference type="SUPFAM" id="SSF52172">
    <property type="entry name" value="CheY-like"/>
    <property type="match status" value="2"/>
</dbReference>
<dbReference type="SMART" id="SM00052">
    <property type="entry name" value="EAL"/>
    <property type="match status" value="1"/>
</dbReference>
<dbReference type="InterPro" id="IPR035965">
    <property type="entry name" value="PAS-like_dom_sf"/>
</dbReference>
<dbReference type="PROSITE" id="PS50110">
    <property type="entry name" value="RESPONSE_REGULATORY"/>
    <property type="match status" value="2"/>
</dbReference>
<feature type="domain" description="GGDEF" evidence="6">
    <location>
        <begin position="441"/>
        <end position="573"/>
    </location>
</feature>
<feature type="domain" description="Response regulatory" evidence="3">
    <location>
        <begin position="10"/>
        <end position="129"/>
    </location>
</feature>
<dbReference type="CDD" id="cd00156">
    <property type="entry name" value="REC"/>
    <property type="match status" value="1"/>
</dbReference>
<dbReference type="AlphaFoldDB" id="A0A6N8FCV4"/>
<dbReference type="InterPro" id="IPR011006">
    <property type="entry name" value="CheY-like_superfamily"/>
</dbReference>
<dbReference type="Proteomes" id="UP000439994">
    <property type="component" value="Unassembled WGS sequence"/>
</dbReference>
<dbReference type="GO" id="GO:0000160">
    <property type="term" value="P:phosphorelay signal transduction system"/>
    <property type="evidence" value="ECO:0007669"/>
    <property type="project" value="InterPro"/>
</dbReference>
<dbReference type="PANTHER" id="PTHR44757:SF2">
    <property type="entry name" value="BIOFILM ARCHITECTURE MAINTENANCE PROTEIN MBAA"/>
    <property type="match status" value="1"/>
</dbReference>